<dbReference type="NCBIfam" id="TIGR00688">
    <property type="entry name" value="rarD"/>
    <property type="match status" value="1"/>
</dbReference>
<feature type="transmembrane region" description="Helical" evidence="8">
    <location>
        <begin position="246"/>
        <end position="263"/>
    </location>
</feature>
<dbReference type="InterPro" id="IPR004626">
    <property type="entry name" value="RarD"/>
</dbReference>
<dbReference type="PANTHER" id="PTHR32322:SF2">
    <property type="entry name" value="EAMA DOMAIN-CONTAINING PROTEIN"/>
    <property type="match status" value="1"/>
</dbReference>
<feature type="transmembrane region" description="Helical" evidence="8">
    <location>
        <begin position="42"/>
        <end position="63"/>
    </location>
</feature>
<feature type="transmembrane region" description="Helical" evidence="8">
    <location>
        <begin position="130"/>
        <end position="149"/>
    </location>
</feature>
<accession>A0A1N7EHM8</accession>
<evidence type="ECO:0000313" key="11">
    <source>
        <dbReference type="Proteomes" id="UP000187495"/>
    </source>
</evidence>
<feature type="transmembrane region" description="Helical" evidence="8">
    <location>
        <begin position="75"/>
        <end position="96"/>
    </location>
</feature>
<protein>
    <submittedName>
        <fullName evidence="10">Chloramphenicol-sensitive protein RarD</fullName>
    </submittedName>
</protein>
<evidence type="ECO:0000256" key="7">
    <source>
        <dbReference type="ARBA" id="ARBA00023136"/>
    </source>
</evidence>
<sequence>MSISKQSNTPKGLTTALVAFLIWGNFPLYFKMLVEYNAVEIIAHRIIWTFVLLFVVVLLARRWAGLLQIAKNPKWLLLTFLAALLIATNWLVYVWAVTNNQVLSASLGYFIQPLIGVALSMIIFKERLRILQKIAVGLAMIAVITQVVWLGGLPWVSLLLPLSFGFYGVIQRYTPFDALDGLFLETLLLLPLSLLWLSQAEVVSSQLSFWLSSEIWLLMLAGPITLIPLLLYNISAKLLQFNTLSFLNYLTPSIVFLLAVFYYHEPFAWQNMVVFSLIWLGLILFSFDLLKNKKG</sequence>
<evidence type="ECO:0000256" key="3">
    <source>
        <dbReference type="ARBA" id="ARBA00022448"/>
    </source>
</evidence>
<dbReference type="STRING" id="34061.B0189_03700"/>
<dbReference type="PANTHER" id="PTHR32322">
    <property type="entry name" value="INNER MEMBRANE TRANSPORTER"/>
    <property type="match status" value="1"/>
</dbReference>
<dbReference type="GO" id="GO:0005886">
    <property type="term" value="C:plasma membrane"/>
    <property type="evidence" value="ECO:0007669"/>
    <property type="project" value="UniProtKB-SubCell"/>
</dbReference>
<feature type="transmembrane region" description="Helical" evidence="8">
    <location>
        <begin position="12"/>
        <end position="30"/>
    </location>
</feature>
<reference evidence="11" key="1">
    <citation type="submission" date="2017-01" db="EMBL/GenBank/DDBJ databases">
        <authorList>
            <person name="Varghese N."/>
            <person name="Submissions S."/>
        </authorList>
    </citation>
    <scope>NUCLEOTIDE SEQUENCE [LARGE SCALE GENOMIC DNA]</scope>
    <source>
        <strain evidence="11">DSM 21768</strain>
    </source>
</reference>
<evidence type="ECO:0000256" key="1">
    <source>
        <dbReference type="ARBA" id="ARBA00004651"/>
    </source>
</evidence>
<feature type="transmembrane region" description="Helical" evidence="8">
    <location>
        <begin position="269"/>
        <end position="290"/>
    </location>
</feature>
<feature type="transmembrane region" description="Helical" evidence="8">
    <location>
        <begin position="215"/>
        <end position="234"/>
    </location>
</feature>
<dbReference type="AlphaFoldDB" id="A0A1N7EHM8"/>
<feature type="transmembrane region" description="Helical" evidence="8">
    <location>
        <begin position="102"/>
        <end position="123"/>
    </location>
</feature>
<keyword evidence="6 8" id="KW-1133">Transmembrane helix</keyword>
<keyword evidence="11" id="KW-1185">Reference proteome</keyword>
<organism evidence="10 11">
    <name type="scientific">Moraxella cuniculi DSM 21768</name>
    <dbReference type="NCBI Taxonomy" id="1122245"/>
    <lineage>
        <taxon>Bacteria</taxon>
        <taxon>Pseudomonadati</taxon>
        <taxon>Pseudomonadota</taxon>
        <taxon>Gammaproteobacteria</taxon>
        <taxon>Moraxellales</taxon>
        <taxon>Moraxellaceae</taxon>
        <taxon>Moraxella</taxon>
    </lineage>
</organism>
<evidence type="ECO:0000256" key="2">
    <source>
        <dbReference type="ARBA" id="ARBA00007362"/>
    </source>
</evidence>
<evidence type="ECO:0000259" key="9">
    <source>
        <dbReference type="Pfam" id="PF00892"/>
    </source>
</evidence>
<evidence type="ECO:0000313" key="10">
    <source>
        <dbReference type="EMBL" id="SIR87591.1"/>
    </source>
</evidence>
<proteinExistence type="inferred from homology"/>
<dbReference type="Proteomes" id="UP000187495">
    <property type="component" value="Unassembled WGS sequence"/>
</dbReference>
<dbReference type="InterPro" id="IPR000620">
    <property type="entry name" value="EamA_dom"/>
</dbReference>
<dbReference type="InterPro" id="IPR050638">
    <property type="entry name" value="AA-Vitamin_Transporters"/>
</dbReference>
<feature type="domain" description="EamA" evidence="9">
    <location>
        <begin position="11"/>
        <end position="144"/>
    </location>
</feature>
<comment type="subcellular location">
    <subcellularLocation>
        <location evidence="1">Cell membrane</location>
        <topology evidence="1">Multi-pass membrane protein</topology>
    </subcellularLocation>
</comment>
<feature type="domain" description="EamA" evidence="9">
    <location>
        <begin position="158"/>
        <end position="286"/>
    </location>
</feature>
<name>A0A1N7EHM8_9GAMM</name>
<dbReference type="Pfam" id="PF00892">
    <property type="entry name" value="EamA"/>
    <property type="match status" value="2"/>
</dbReference>
<evidence type="ECO:0000256" key="4">
    <source>
        <dbReference type="ARBA" id="ARBA00022475"/>
    </source>
</evidence>
<feature type="transmembrane region" description="Helical" evidence="8">
    <location>
        <begin position="182"/>
        <end position="203"/>
    </location>
</feature>
<evidence type="ECO:0000256" key="6">
    <source>
        <dbReference type="ARBA" id="ARBA00022989"/>
    </source>
</evidence>
<dbReference type="InterPro" id="IPR037185">
    <property type="entry name" value="EmrE-like"/>
</dbReference>
<keyword evidence="5 8" id="KW-0812">Transmembrane</keyword>
<dbReference type="SUPFAM" id="SSF103481">
    <property type="entry name" value="Multidrug resistance efflux transporter EmrE"/>
    <property type="match status" value="2"/>
</dbReference>
<keyword evidence="7 8" id="KW-0472">Membrane</keyword>
<dbReference type="RefSeq" id="WP_076555025.1">
    <property type="nucleotide sequence ID" value="NZ_FTNU01000005.1"/>
</dbReference>
<comment type="similarity">
    <text evidence="2">Belongs to the EamA transporter family.</text>
</comment>
<gene>
    <name evidence="10" type="ORF">SAMN02745664_10538</name>
</gene>
<keyword evidence="3" id="KW-0813">Transport</keyword>
<evidence type="ECO:0000256" key="5">
    <source>
        <dbReference type="ARBA" id="ARBA00022692"/>
    </source>
</evidence>
<evidence type="ECO:0000256" key="8">
    <source>
        <dbReference type="SAM" id="Phobius"/>
    </source>
</evidence>
<dbReference type="EMBL" id="FTNU01000005">
    <property type="protein sequence ID" value="SIR87591.1"/>
    <property type="molecule type" value="Genomic_DNA"/>
</dbReference>
<keyword evidence="4" id="KW-1003">Cell membrane</keyword>